<organism evidence="3 4">
    <name type="scientific">Xiphophorus maculatus</name>
    <name type="common">Southern platyfish</name>
    <name type="synonym">Platypoecilus maculatus</name>
    <dbReference type="NCBI Taxonomy" id="8083"/>
    <lineage>
        <taxon>Eukaryota</taxon>
        <taxon>Metazoa</taxon>
        <taxon>Chordata</taxon>
        <taxon>Craniata</taxon>
        <taxon>Vertebrata</taxon>
        <taxon>Euteleostomi</taxon>
        <taxon>Actinopterygii</taxon>
        <taxon>Neopterygii</taxon>
        <taxon>Teleostei</taxon>
        <taxon>Neoteleostei</taxon>
        <taxon>Acanthomorphata</taxon>
        <taxon>Ovalentaria</taxon>
        <taxon>Atherinomorphae</taxon>
        <taxon>Cyprinodontiformes</taxon>
        <taxon>Poeciliidae</taxon>
        <taxon>Poeciliinae</taxon>
        <taxon>Xiphophorus</taxon>
    </lineage>
</organism>
<protein>
    <recommendedName>
        <fullName evidence="2">C-type lectin domain-containing protein</fullName>
    </recommendedName>
</protein>
<dbReference type="AlphaFoldDB" id="A0A3B5R3L3"/>
<evidence type="ECO:0000256" key="1">
    <source>
        <dbReference type="ARBA" id="ARBA00023157"/>
    </source>
</evidence>
<dbReference type="SUPFAM" id="SSF56436">
    <property type="entry name" value="C-type lectin-like"/>
    <property type="match status" value="1"/>
</dbReference>
<dbReference type="PANTHER" id="PTHR45784">
    <property type="entry name" value="C-TYPE LECTIN DOMAIN FAMILY 20 MEMBER A-RELATED"/>
    <property type="match status" value="1"/>
</dbReference>
<dbReference type="SMART" id="SM00034">
    <property type="entry name" value="CLECT"/>
    <property type="match status" value="1"/>
</dbReference>
<dbReference type="PROSITE" id="PS00615">
    <property type="entry name" value="C_TYPE_LECTIN_1"/>
    <property type="match status" value="1"/>
</dbReference>
<dbReference type="InterPro" id="IPR001304">
    <property type="entry name" value="C-type_lectin-like"/>
</dbReference>
<keyword evidence="1" id="KW-1015">Disulfide bond</keyword>
<name>A0A3B5R3L3_XIPMA</name>
<dbReference type="PROSITE" id="PS50041">
    <property type="entry name" value="C_TYPE_LECTIN_2"/>
    <property type="match status" value="1"/>
</dbReference>
<dbReference type="Ensembl" id="ENSXMAT00000034719.1">
    <property type="protein sequence ID" value="ENSXMAP00000038208.1"/>
    <property type="gene ID" value="ENSXMAG00000025413.1"/>
</dbReference>
<dbReference type="Proteomes" id="UP000002852">
    <property type="component" value="Unassembled WGS sequence"/>
</dbReference>
<dbReference type="InterPro" id="IPR016186">
    <property type="entry name" value="C-type_lectin-like/link_sf"/>
</dbReference>
<dbReference type="GeneTree" id="ENSGT01100000263473"/>
<dbReference type="Gene3D" id="3.10.100.10">
    <property type="entry name" value="Mannose-Binding Protein A, subunit A"/>
    <property type="match status" value="1"/>
</dbReference>
<dbReference type="Pfam" id="PF00059">
    <property type="entry name" value="Lectin_C"/>
    <property type="match status" value="1"/>
</dbReference>
<sequence length="191" mass="22347">MKPRHCLIISSVVAQSNQQKKKGNARRAVIIWGNCSFNKNSTHNVQQRHLNICYDCKKPLTARRHFLNVIRLCTKRTLYQFHYINKNKTWTEAQQYCREKHTDLATVTNMKDMKRLNNISAGYQSEAWIGLISKPFKPNDGGNQGSENCVIVNKNLSWIDNSCQTPNHFICYNGEINLFMNYFYMCFVKTR</sequence>
<dbReference type="InterPro" id="IPR018378">
    <property type="entry name" value="C-type_lectin_CS"/>
</dbReference>
<dbReference type="InterPro" id="IPR016187">
    <property type="entry name" value="CTDL_fold"/>
</dbReference>
<dbReference type="PANTHER" id="PTHR45784:SF3">
    <property type="entry name" value="C-TYPE LECTIN DOMAIN FAMILY 4 MEMBER K-LIKE-RELATED"/>
    <property type="match status" value="1"/>
</dbReference>
<reference evidence="3" key="3">
    <citation type="submission" date="2025-08" db="UniProtKB">
        <authorList>
            <consortium name="Ensembl"/>
        </authorList>
    </citation>
    <scope>IDENTIFICATION</scope>
    <source>
        <strain evidence="3">JP 163 A</strain>
    </source>
</reference>
<keyword evidence="4" id="KW-1185">Reference proteome</keyword>
<feature type="domain" description="C-type lectin" evidence="2">
    <location>
        <begin position="74"/>
        <end position="172"/>
    </location>
</feature>
<reference evidence="3" key="4">
    <citation type="submission" date="2025-09" db="UniProtKB">
        <authorList>
            <consortium name="Ensembl"/>
        </authorList>
    </citation>
    <scope>IDENTIFICATION</scope>
    <source>
        <strain evidence="3">JP 163 A</strain>
    </source>
</reference>
<evidence type="ECO:0000313" key="4">
    <source>
        <dbReference type="Proteomes" id="UP000002852"/>
    </source>
</evidence>
<evidence type="ECO:0000259" key="2">
    <source>
        <dbReference type="PROSITE" id="PS50041"/>
    </source>
</evidence>
<proteinExistence type="predicted"/>
<reference evidence="4" key="1">
    <citation type="submission" date="2012-01" db="EMBL/GenBank/DDBJ databases">
        <authorList>
            <person name="Walter R."/>
            <person name="Schartl M."/>
            <person name="Warren W."/>
        </authorList>
    </citation>
    <scope>NUCLEOTIDE SEQUENCE [LARGE SCALE GENOMIC DNA]</scope>
    <source>
        <strain evidence="4">JP 163 A</strain>
    </source>
</reference>
<accession>A0A3B5R3L3</accession>
<evidence type="ECO:0000313" key="3">
    <source>
        <dbReference type="Ensembl" id="ENSXMAP00000038208.1"/>
    </source>
</evidence>
<reference evidence="4" key="2">
    <citation type="journal article" date="2013" name="Nat. Genet.">
        <title>The genome of the platyfish, Xiphophorus maculatus, provides insights into evolutionary adaptation and several complex traits.</title>
        <authorList>
            <person name="Schartl M."/>
            <person name="Walter R.B."/>
            <person name="Shen Y."/>
            <person name="Garcia T."/>
            <person name="Catchen J."/>
            <person name="Amores A."/>
            <person name="Braasch I."/>
            <person name="Chalopin D."/>
            <person name="Volff J.N."/>
            <person name="Lesch K.P."/>
            <person name="Bisazza A."/>
            <person name="Minx P."/>
            <person name="Hillier L."/>
            <person name="Wilson R.K."/>
            <person name="Fuerstenberg S."/>
            <person name="Boore J."/>
            <person name="Searle S."/>
            <person name="Postlethwait J.H."/>
            <person name="Warren W.C."/>
        </authorList>
    </citation>
    <scope>NUCLEOTIDE SEQUENCE [LARGE SCALE GENOMIC DNA]</scope>
    <source>
        <strain evidence="4">JP 163 A</strain>
    </source>
</reference>